<dbReference type="Proteomes" id="UP000829447">
    <property type="component" value="Linkage Group LG24"/>
</dbReference>
<proteinExistence type="predicted"/>
<keyword evidence="2" id="KW-1185">Reference proteome</keyword>
<dbReference type="EMBL" id="CM040477">
    <property type="protein sequence ID" value="MCI4392780.1"/>
    <property type="molecule type" value="Genomic_DNA"/>
</dbReference>
<accession>A0ACC5XNJ8</accession>
<organism evidence="1 2">
    <name type="scientific">Pangasianodon gigas</name>
    <name type="common">Mekong giant catfish</name>
    <name type="synonym">Pangasius gigas</name>
    <dbReference type="NCBI Taxonomy" id="30993"/>
    <lineage>
        <taxon>Eukaryota</taxon>
        <taxon>Metazoa</taxon>
        <taxon>Chordata</taxon>
        <taxon>Craniata</taxon>
        <taxon>Vertebrata</taxon>
        <taxon>Euteleostomi</taxon>
        <taxon>Actinopterygii</taxon>
        <taxon>Neopterygii</taxon>
        <taxon>Teleostei</taxon>
        <taxon>Ostariophysi</taxon>
        <taxon>Siluriformes</taxon>
        <taxon>Pangasiidae</taxon>
        <taxon>Pangasianodon</taxon>
    </lineage>
</organism>
<reference evidence="1 2" key="1">
    <citation type="journal article" date="2022" name="bioRxiv">
        <title>An ancient truncated duplication of the anti-Mullerian hormone receptor type 2 gene is a potential conserved master sex determinant in the Pangasiidae catfish family.</title>
        <authorList>
            <person name="Wen M."/>
            <person name="Pan Q."/>
            <person name="Jouanno E."/>
            <person name="Montfort J."/>
            <person name="Zahm M."/>
            <person name="Cabau C."/>
            <person name="Klopp C."/>
            <person name="Iampietro C."/>
            <person name="Roques C."/>
            <person name="Bouchez O."/>
            <person name="Castinel A."/>
            <person name="Donnadieu C."/>
            <person name="Parrinello H."/>
            <person name="Poncet C."/>
            <person name="Belmonte E."/>
            <person name="Gautier V."/>
            <person name="Avarre J.-C."/>
            <person name="Dugue R."/>
            <person name="Gustiano R."/>
            <person name="Ha T.T.T."/>
            <person name="Campet M."/>
            <person name="Sriphairoj K."/>
            <person name="Ribolli J."/>
            <person name="de Almeida F.L."/>
            <person name="Desvignes T."/>
            <person name="Postlethwait J.H."/>
            <person name="Bucao C.F."/>
            <person name="Robinson-Rechavi M."/>
            <person name="Bobe J."/>
            <person name="Herpin A."/>
            <person name="Guiguen Y."/>
        </authorList>
    </citation>
    <scope>NUCLEOTIDE SEQUENCE [LARGE SCALE GENOMIC DNA]</scope>
    <source>
        <strain evidence="1">YG-Dec2019</strain>
    </source>
</reference>
<sequence length="640" mass="74433">MGKTKEKKTRKQKSGDLLETAPACVLTCENLQKDQLQTIKDKENPITDVSASMESLPEKPKKKQKRKHLSEQQAENEKSSTEPHTEGHQENRKLKKKKKLRTEAVNHDKETKDEDVEHSISTEEPPRKKKKREKTKEGNKAKELETQRNEKSEESLTRKKKKKNKLKASKENIAGKRKETEEVNSAVESESRSNEVLAKKKKKKNDKSKDKDGDNLAKQSENVQSPDTFPNIISPDVKEEDTGIRIKESMGIDASLLMQLKEFIPDIESKEPVSISKMIKYDLPRFKEFKQQGISVNHGRFTAQENERLRKNVRDFMALTAIDSATKLFFTHRFKQDQENIKKLKVTYKFFERIAEGIPRSCYYVYARGRRMFDEQNYQGEFTKAELHTLNKLHNLHGNNWKKISELTGRSALSLQKRYTQLANKEGPWSKKEVQRLLRAVRDHIVSQIPGGARSSGSIRVMKETLYKRLPLQKIAMKVKTRSWSQCREKWMGILAVKMSFGAVCTEKKSLDVQVKLIKGMYEMDVDDAAHVNWEDLTALIGDVPPAYVQRKWHKLKVCHVPEWQRKCFADIVDFLYENILPQLEQKLLSYQDLDETQHNENEESYLLSDIFQDINEDEDMDDDDEEEDNDEGNKEKETQ</sequence>
<name>A0ACC5XNJ8_PANGG</name>
<protein>
    <submittedName>
        <fullName evidence="1">Uncharacterized protein</fullName>
    </submittedName>
</protein>
<evidence type="ECO:0000313" key="1">
    <source>
        <dbReference type="EMBL" id="MCI4392780.1"/>
    </source>
</evidence>
<comment type="caution">
    <text evidence="1">The sequence shown here is derived from an EMBL/GenBank/DDBJ whole genome shotgun (WGS) entry which is preliminary data.</text>
</comment>
<evidence type="ECO:0000313" key="2">
    <source>
        <dbReference type="Proteomes" id="UP000829447"/>
    </source>
</evidence>
<gene>
    <name evidence="1" type="ORF">PGIGA_G00149810</name>
</gene>